<reference evidence="1 2" key="1">
    <citation type="journal article" date="2004" name="Proc. Natl. Acad. Sci. U.S.A.">
        <title>Comparison of the genome of the oral pathogen Treponema denticola with other spirochete genomes.</title>
        <authorList>
            <person name="Seshadri R."/>
            <person name="Myers G.S."/>
            <person name="Tettelin H."/>
            <person name="Eisen J.A."/>
            <person name="Heidelberg J.F."/>
            <person name="Dodson R.J."/>
            <person name="Davidsen T.M."/>
            <person name="DeBoy R.T."/>
            <person name="Fouts D.E."/>
            <person name="Haft D.H."/>
            <person name="Selengut J."/>
            <person name="Ren Q."/>
            <person name="Brinkac L.M."/>
            <person name="Madupu R."/>
            <person name="Kolonay J."/>
            <person name="Durkin S.A."/>
            <person name="Daugherty S.C."/>
            <person name="Shetty J."/>
            <person name="Shvartsbeyn A."/>
            <person name="Gebregeorgis E."/>
            <person name="Geer K."/>
            <person name="Tsegaye G."/>
            <person name="Malek J."/>
            <person name="Ayodeji B."/>
            <person name="Shatsman S."/>
            <person name="McLeod M.P."/>
            <person name="Smajs D."/>
            <person name="Howell J.K."/>
            <person name="Pal S."/>
            <person name="Amin A."/>
            <person name="Vashisth P."/>
            <person name="McNeill T.Z."/>
            <person name="Xiang Q."/>
            <person name="Sodergren E."/>
            <person name="Baca E."/>
            <person name="Weinstock G.M."/>
            <person name="Norris S.J."/>
            <person name="Fraser C.M."/>
            <person name="Paulsen I.T."/>
        </authorList>
    </citation>
    <scope>NUCLEOTIDE SEQUENCE [LARGE SCALE GENOMIC DNA]</scope>
    <source>
        <strain evidence="2">ATCC 35405 / DSM 14222 / CIP 103919 / JCM 8153 / KCTC 15104</strain>
    </source>
</reference>
<protein>
    <submittedName>
        <fullName evidence="1">Uncharacterized protein</fullName>
    </submittedName>
</protein>
<dbReference type="HOGENOM" id="CLU_3259299_0_0_12"/>
<dbReference type="PATRIC" id="fig|243275.7.peg.2576"/>
<organism evidence="1 2">
    <name type="scientific">Treponema denticola (strain ATCC 35405 / DSM 14222 / CIP 103919 / JCM 8153 / KCTC 15104)</name>
    <dbReference type="NCBI Taxonomy" id="243275"/>
    <lineage>
        <taxon>Bacteria</taxon>
        <taxon>Pseudomonadati</taxon>
        <taxon>Spirochaetota</taxon>
        <taxon>Spirochaetia</taxon>
        <taxon>Spirochaetales</taxon>
        <taxon>Treponemataceae</taxon>
        <taxon>Treponema</taxon>
    </lineage>
</organism>
<dbReference type="AlphaFoldDB" id="Q73J48"/>
<accession>Q73J48</accession>
<dbReference type="KEGG" id="tde:TDE_2728"/>
<dbReference type="Proteomes" id="UP000008212">
    <property type="component" value="Chromosome"/>
</dbReference>
<evidence type="ECO:0000313" key="1">
    <source>
        <dbReference type="EMBL" id="AAS13245.1"/>
    </source>
</evidence>
<gene>
    <name evidence="1" type="ordered locus">TDE_2728</name>
</gene>
<evidence type="ECO:0000313" key="2">
    <source>
        <dbReference type="Proteomes" id="UP000008212"/>
    </source>
</evidence>
<keyword evidence="2" id="KW-1185">Reference proteome</keyword>
<dbReference type="EMBL" id="AE017226">
    <property type="protein sequence ID" value="AAS13245.1"/>
    <property type="molecule type" value="Genomic_DNA"/>
</dbReference>
<sequence>MQKKYPTVVTAKNKRQRIRILTVAASQAKSFKLLGSYNSYCT</sequence>
<name>Q73J48_TREDE</name>
<proteinExistence type="predicted"/>
<dbReference type="PaxDb" id="243275-TDE_2728"/>